<dbReference type="EMBL" id="VNJK01000007">
    <property type="protein sequence ID" value="TVX85565.1"/>
    <property type="molecule type" value="Genomic_DNA"/>
</dbReference>
<protein>
    <submittedName>
        <fullName evidence="1">Uncharacterized protein</fullName>
    </submittedName>
</protein>
<comment type="caution">
    <text evidence="1">The sequence shown here is derived from an EMBL/GenBank/DDBJ whole genome shotgun (WGS) entry which is preliminary data.</text>
</comment>
<proteinExistence type="predicted"/>
<dbReference type="RefSeq" id="WP_144995059.1">
    <property type="nucleotide sequence ID" value="NZ_VNJK01000007.1"/>
</dbReference>
<organism evidence="1 2">
    <name type="scientific">Paenibacillus agilis</name>
    <dbReference type="NCBI Taxonomy" id="3020863"/>
    <lineage>
        <taxon>Bacteria</taxon>
        <taxon>Bacillati</taxon>
        <taxon>Bacillota</taxon>
        <taxon>Bacilli</taxon>
        <taxon>Bacillales</taxon>
        <taxon>Paenibacillaceae</taxon>
        <taxon>Paenibacillus</taxon>
    </lineage>
</organism>
<evidence type="ECO:0000313" key="2">
    <source>
        <dbReference type="Proteomes" id="UP000318102"/>
    </source>
</evidence>
<dbReference type="Proteomes" id="UP000318102">
    <property type="component" value="Unassembled WGS sequence"/>
</dbReference>
<dbReference type="AlphaFoldDB" id="A0A559ID50"/>
<evidence type="ECO:0000313" key="1">
    <source>
        <dbReference type="EMBL" id="TVX85565.1"/>
    </source>
</evidence>
<keyword evidence="2" id="KW-1185">Reference proteome</keyword>
<accession>A0A559ID50</accession>
<gene>
    <name evidence="1" type="ORF">FPZ44_24730</name>
</gene>
<sequence length="71" mass="8275">MDKELKGRLNKGAYTEMEIKVFENGSKQKLIAYLVEENGDKRELVRTDKGRDDLLNQIDDMNLSHLTVEFM</sequence>
<dbReference type="OrthoDB" id="2646341at2"/>
<reference evidence="1 2" key="1">
    <citation type="submission" date="2019-07" db="EMBL/GenBank/DDBJ databases">
        <authorList>
            <person name="Kim J."/>
        </authorList>
    </citation>
    <scope>NUCLEOTIDE SEQUENCE [LARGE SCALE GENOMIC DNA]</scope>
    <source>
        <strain evidence="1 2">N4</strain>
    </source>
</reference>
<name>A0A559ID50_9BACL</name>